<evidence type="ECO:0000313" key="1">
    <source>
        <dbReference type="EMBL" id="KAF2594900.1"/>
    </source>
</evidence>
<name>A0A8S9KHZ9_BRACR</name>
<sequence>MVELAPGRLLATWRPSQACSRSPAGDLVELALGRLLETWSSLLPVASWRPGRASSRSPAGDLAELPPGRLLATWPSFLPVACWRPCRACSRSPAGDLVEIAPGQLLATWWGPSRLDGDTVFPLFRIFLLRILSEIISRKFLVAILDVHFEITILVDANEDFSVAFSH</sequence>
<gene>
    <name evidence="1" type="ORF">F2Q70_00042458</name>
</gene>
<dbReference type="AlphaFoldDB" id="A0A8S9KHZ9"/>
<dbReference type="EMBL" id="QGKY02000164">
    <property type="protein sequence ID" value="KAF2594900.1"/>
    <property type="molecule type" value="Genomic_DNA"/>
</dbReference>
<organism evidence="1">
    <name type="scientific">Brassica cretica</name>
    <name type="common">Mustard</name>
    <dbReference type="NCBI Taxonomy" id="69181"/>
    <lineage>
        <taxon>Eukaryota</taxon>
        <taxon>Viridiplantae</taxon>
        <taxon>Streptophyta</taxon>
        <taxon>Embryophyta</taxon>
        <taxon>Tracheophyta</taxon>
        <taxon>Spermatophyta</taxon>
        <taxon>Magnoliopsida</taxon>
        <taxon>eudicotyledons</taxon>
        <taxon>Gunneridae</taxon>
        <taxon>Pentapetalae</taxon>
        <taxon>rosids</taxon>
        <taxon>malvids</taxon>
        <taxon>Brassicales</taxon>
        <taxon>Brassicaceae</taxon>
        <taxon>Brassiceae</taxon>
        <taxon>Brassica</taxon>
    </lineage>
</organism>
<accession>A0A8S9KHZ9</accession>
<reference evidence="1" key="1">
    <citation type="submission" date="2019-12" db="EMBL/GenBank/DDBJ databases">
        <title>Genome sequencing and annotation of Brassica cretica.</title>
        <authorList>
            <person name="Studholme D.J."/>
            <person name="Sarris P.F."/>
        </authorList>
    </citation>
    <scope>NUCLEOTIDE SEQUENCE</scope>
    <source>
        <strain evidence="1">PFS-102/07</strain>
        <tissue evidence="1">Leaf</tissue>
    </source>
</reference>
<proteinExistence type="predicted"/>
<comment type="caution">
    <text evidence="1">The sequence shown here is derived from an EMBL/GenBank/DDBJ whole genome shotgun (WGS) entry which is preliminary data.</text>
</comment>
<protein>
    <submittedName>
        <fullName evidence="1">Uncharacterized protein</fullName>
    </submittedName>
</protein>